<dbReference type="CDD" id="cd18660">
    <property type="entry name" value="CD1_tandem"/>
    <property type="match status" value="1"/>
</dbReference>
<dbReference type="InterPro" id="IPR016197">
    <property type="entry name" value="Chromo-like_dom_sf"/>
</dbReference>
<dbReference type="InterPro" id="IPR001650">
    <property type="entry name" value="Helicase_C-like"/>
</dbReference>
<dbReference type="SUPFAM" id="SSF54160">
    <property type="entry name" value="Chromo domain-like"/>
    <property type="match status" value="2"/>
</dbReference>
<dbReference type="CDD" id="cd06451">
    <property type="entry name" value="AGAT_like"/>
    <property type="match status" value="1"/>
</dbReference>
<feature type="compositionally biased region" description="Basic and acidic residues" evidence="15">
    <location>
        <begin position="110"/>
        <end position="122"/>
    </location>
</feature>
<dbReference type="PROSITE" id="PS50013">
    <property type="entry name" value="CHROMO_2"/>
    <property type="match status" value="2"/>
</dbReference>
<dbReference type="Gene3D" id="3.90.1150.10">
    <property type="entry name" value="Aspartate Aminotransferase, domain 1"/>
    <property type="match status" value="1"/>
</dbReference>
<dbReference type="Pfam" id="PF23588">
    <property type="entry name" value="HTH_CHD1_Hrp3"/>
    <property type="match status" value="1"/>
</dbReference>
<evidence type="ECO:0000313" key="19">
    <source>
        <dbReference type="EMBL" id="TKR91669.1"/>
    </source>
</evidence>
<dbReference type="EMBL" id="RCHU01000760">
    <property type="protein sequence ID" value="TKR91669.1"/>
    <property type="molecule type" value="Genomic_DNA"/>
</dbReference>
<dbReference type="Gene3D" id="3.40.50.300">
    <property type="entry name" value="P-loop containing nucleotide triphosphate hydrolases"/>
    <property type="match status" value="1"/>
</dbReference>
<dbReference type="GO" id="GO:0004386">
    <property type="term" value="F:helicase activity"/>
    <property type="evidence" value="ECO:0007669"/>
    <property type="project" value="UniProtKB-KW"/>
</dbReference>
<feature type="compositionally biased region" description="Polar residues" evidence="15">
    <location>
        <begin position="1681"/>
        <end position="1700"/>
    </location>
</feature>
<dbReference type="GO" id="GO:0003677">
    <property type="term" value="F:DNA binding"/>
    <property type="evidence" value="ECO:0007669"/>
    <property type="project" value="UniProtKB-KW"/>
</dbReference>
<dbReference type="PANTHER" id="PTHR45623">
    <property type="entry name" value="CHROMODOMAIN-HELICASE-DNA-BINDING PROTEIN 3-RELATED-RELATED"/>
    <property type="match status" value="1"/>
</dbReference>
<feature type="compositionally biased region" description="Acidic residues" evidence="15">
    <location>
        <begin position="158"/>
        <end position="176"/>
    </location>
</feature>
<feature type="domain" description="Chromo" evidence="16">
    <location>
        <begin position="502"/>
        <end position="566"/>
    </location>
</feature>
<gene>
    <name evidence="19" type="ORF">D5086_0000221140</name>
</gene>
<dbReference type="Gene3D" id="3.40.50.10810">
    <property type="entry name" value="Tandem AAA-ATPase domain"/>
    <property type="match status" value="1"/>
</dbReference>
<dbReference type="InterPro" id="IPR025260">
    <property type="entry name" value="CHD1-like_C"/>
</dbReference>
<keyword evidence="6" id="KW-0547">Nucleotide-binding</keyword>
<feature type="compositionally biased region" description="Polar residues" evidence="15">
    <location>
        <begin position="334"/>
        <end position="344"/>
    </location>
</feature>
<comment type="subcellular location">
    <subcellularLocation>
        <location evidence="2">Nucleus</location>
    </subcellularLocation>
</comment>
<dbReference type="InterPro" id="IPR036047">
    <property type="entry name" value="F-box-like_dom_sf"/>
</dbReference>
<evidence type="ECO:0000256" key="2">
    <source>
        <dbReference type="ARBA" id="ARBA00004123"/>
    </source>
</evidence>
<keyword evidence="7" id="KW-0378">Hydrolase</keyword>
<comment type="caution">
    <text evidence="19">The sequence shown here is derived from an EMBL/GenBank/DDBJ whole genome shotgun (WGS) entry which is preliminary data.</text>
</comment>
<dbReference type="FunFam" id="3.40.640.10:FF:000054">
    <property type="entry name" value="Serine--glyoxylate aminotransferase"/>
    <property type="match status" value="1"/>
</dbReference>
<evidence type="ECO:0000256" key="7">
    <source>
        <dbReference type="ARBA" id="ARBA00022801"/>
    </source>
</evidence>
<evidence type="ECO:0000259" key="16">
    <source>
        <dbReference type="PROSITE" id="PS50013"/>
    </source>
</evidence>
<evidence type="ECO:0000256" key="13">
    <source>
        <dbReference type="ARBA" id="ARBA00023242"/>
    </source>
</evidence>
<dbReference type="InterPro" id="IPR000953">
    <property type="entry name" value="Chromo/chromo_shadow_dom"/>
</dbReference>
<feature type="compositionally biased region" description="Basic and acidic residues" evidence="15">
    <location>
        <begin position="371"/>
        <end position="381"/>
    </location>
</feature>
<dbReference type="GO" id="GO:0005524">
    <property type="term" value="F:ATP binding"/>
    <property type="evidence" value="ECO:0007669"/>
    <property type="project" value="UniProtKB-KW"/>
</dbReference>
<keyword evidence="12" id="KW-0238">DNA-binding</keyword>
<evidence type="ECO:0000259" key="17">
    <source>
        <dbReference type="PROSITE" id="PS51192"/>
    </source>
</evidence>
<dbReference type="GO" id="GO:0034728">
    <property type="term" value="P:nucleosome organization"/>
    <property type="evidence" value="ECO:0007669"/>
    <property type="project" value="TreeGrafter"/>
</dbReference>
<evidence type="ECO:0000256" key="6">
    <source>
        <dbReference type="ARBA" id="ARBA00022741"/>
    </source>
</evidence>
<dbReference type="SUPFAM" id="SSF81383">
    <property type="entry name" value="F-box domain"/>
    <property type="match status" value="1"/>
</dbReference>
<dbReference type="FunFam" id="2.40.50.40:FF:000038">
    <property type="entry name" value="Chromo domain-containing protein 1"/>
    <property type="match status" value="1"/>
</dbReference>
<keyword evidence="5" id="KW-0677">Repeat</keyword>
<evidence type="ECO:0000256" key="4">
    <source>
        <dbReference type="ARBA" id="ARBA00009236"/>
    </source>
</evidence>
<dbReference type="GO" id="GO:0003682">
    <property type="term" value="F:chromatin binding"/>
    <property type="evidence" value="ECO:0007669"/>
    <property type="project" value="TreeGrafter"/>
</dbReference>
<evidence type="ECO:0000256" key="14">
    <source>
        <dbReference type="RuleBase" id="RU004504"/>
    </source>
</evidence>
<dbReference type="GO" id="GO:0140658">
    <property type="term" value="F:ATP-dependent chromatin remodeler activity"/>
    <property type="evidence" value="ECO:0007669"/>
    <property type="project" value="TreeGrafter"/>
</dbReference>
<feature type="region of interest" description="Disordered" evidence="15">
    <location>
        <begin position="1678"/>
        <end position="1736"/>
    </location>
</feature>
<dbReference type="STRING" id="43335.A0A4U5P5S1"/>
<keyword evidence="8" id="KW-0347">Helicase</keyword>
<feature type="domain" description="Helicase ATP-binding" evidence="17">
    <location>
        <begin position="606"/>
        <end position="778"/>
    </location>
</feature>
<keyword evidence="10" id="KW-0156">Chromatin regulator</keyword>
<dbReference type="InterPro" id="IPR000192">
    <property type="entry name" value="Aminotrans_V_dom"/>
</dbReference>
<dbReference type="FunFam" id="2.40.50.40:FF:000032">
    <property type="entry name" value="protein CHROMATIN REMODELING 5 isoform X2"/>
    <property type="match status" value="1"/>
</dbReference>
<sequence>MAFCRNYTTEAVSQSVLEGKGQGQATGRMLGNEDVDVNSSERELDRNMDVQYESEPDAAGRLQSDLAAENCAGVSNSELQPSGRRNVAGKWGSSFWKDCQPMATPGASDSRQDSKSEDRNAEGSEDNVSNGRDGRLESEDEEGQKEVGRGGKGHSDVPADEMLSDEYYEQDGEDQSDLMRCRGFSQPVDLSSRLQSKPVPIKNNVSRRRSREDDPDDADFDPDYGALSGHMGGKDKDGESEDSDEEVNSDDWVISDDEDDDDSYYTKKPKGRQQGKGGCNTKSAREHTSLRASGRQKRGKTLFEEDEYSAEDSDSDKDFKNMTQRGDHLRKSNARSTMSTNIGGRNNEVRTSSRSVRKVSYVESDESEETGEGKKKNAQKDEVEEEDGDSIERVLWHQPRGTAEDAMRNNRSTEPVLLSYLFDSVPDWKEMEFLIKWKGQSHMHCQWKPFSDLQNLSGFKKVLNYTKKVMEDVRYRRSFTREEIEVNDVSKEMDLDLIKQNSQVERIIADRITKDSSGNVVPEYFVKWRGLSYAEATWEKDVDIAFAQDAIDEYKTREAAIAVQGKMVDLQRKKGKASLRKLDEQPEWLRGGKLRDYQLEGLNFLVNSWRNDTNVILADEMGLGKTVQSVSMLGFLQNAQQISGPFLVVVPLSTLSNWAKEFRKWLPDMNVIVYVGTRASREVCQQYEFYNDKRVGQPIKFSALLTTYEVVLKDKAVLSKIKWNYLMVDEAHRLKNSEAQLYTTLLEFSTKNKLLITGTPLQNSVEELWALLHFLDPDKFRSKDDFVHNYKNLSSFNENELANLHMELRPHILRRVIKDVEKSLPPKIERILRVEMSPLQKQYYKWILERNFHDLNKGVRGNQVSLLNIVVELKKCCNHPFLFESADHGYGGDISTNDSSKLERIILSSGKLVILDKLLVRLHETKHRVLIFSQMVRMLDIIAQYMSLRGFQFQRLDGSTKAELRQQAMEHFNAPGSDDFCFLLSTRAGGLGINLATADTVIIFDSDWNPQNDLQAMSRAHRIGQQEVVNIYRFVTSKSVEEDILERAKKKMVLDHLVIQKLNAEGRLEKKETKKGSYFDKNELSSILRFGAEELFKEDRNDEESKKRLLSMDIDEILERAEKVEEKEVGGEQGNELLGAFKVANFCCAEDDGSFWSRWIKPDAVAEAEDALAPRAARNTKSYAEDNQPGRSNKRKKKGSEPPEPQERVHKRRKADYSAPLAPMIEGASFQVREWSHGNLPKRDALRFSRVVIKFGNLNQIDLIAEEVGGTVAAAPPDAQIELFDALVDGCREAVEVGNLDPKGPLLDFFGVPVKANDLLSRVQELQLLAKRISRYENPIAQFRVLMYLKPSNWSKGCGWNQIDDARLLLGIHYHGFGNWEKIRLDERLGLSKKIAPAELQHHETFLPRAPNLKDRANALLEMELAAIGGKKANAKGGRKASKKGRENLLNISVLRDRGKKMKPGSVMVSVQTSKNRPQRPQRVEQLVKEEGEMSDNEELCEQFKEVKWMEWCEEVMFHEIKTLKRLNKLQTTSADLPKEKVLLKIRNYLQLIGRRIDQIVLEYEEERYKQDRMTMRLWNYVSTFSNLSGEKLRQIYSKLKQEQEEDASAGPSHANGAAYGSLDKDSNPNNFPPLSRNFERQIGYKNESAYAMSEPINRGHGSGKFVAWKRRRRAEADIQPQFQSPLQRPSGTRLSNPNSLGILGAGPPDNRPFFERPHRVRQTGFTPKQNLTKKKRRGRDTLLIKLTTTGGKMDYFYGPGRNHLFVPGPVNIPEPVIRAMNRNNEDYRSPAIPAMTKTLLEDVKKIFKTTSGVPFLIPTTGTGAWESALTNTLSPGDRTVSFLIGQFSLLWIDQQQRLGFNVDVVESDWGQGANLDILASKLAEDTAHTIKAVCIVHNETATGVTNNLAKVRKILDDYSHPALFLVDGVSSICALDFRMDEWGVDVALTGSQKALSLPTGMGIVCASPKAIEASKTAKSVRVFFDWKDYLKFYNLGTFWPYTPSIQLLYGLRAALDLLFEEGLENVFERHARLGKATRLAVEAWGLKNCTQKEEWFSDTVTAVVVPPYIDSAEIVRRGWKRYNLSLGLGLNKVAGKVFRIGHLGNLNELQLLGCLAGVEMILKDVGYPVKLGSGVAAACAYLQNNTPLIASRFSFFAVPLVFALVCAPRITLNSRGIRYTSSTKSSSDIWIDESSGKVLFPRDFLVSGFPTLAFGMDSISQKLGLTGKHVQTFGQRRTSTSSINLFKCPIILLASTSRKSSMDEDCFDRLPDALLLVIFNKVGDAKSLTRCISVSKRFASLVFEADTVFLSIPPRKHNPKADNRLRRNLFKILISKLIAKPLHFFHRFIADRSDTDRKTVSFYSPIEVLKHFQQAKTMHMELPSDGGMTGLEGNDSLLKWKARFGSEIKNFVILSATSFQKRMQPSSSDDFSENNGEVLTDGQMKLQIVRTISCLLAASARHYLMRQVLEEHHALENIIASDVCKQGRVCMGKDEVAEIRNSMKSMVASTDSSLERTRVPDLSMKLWYVPVLELPENGYIIRGATLAVLRPNDDGQIGNGSKSDLFGFDGEESEKKAFNEAVREIVKMKKSYLMTMDSF</sequence>
<feature type="compositionally biased region" description="Basic and acidic residues" evidence="15">
    <location>
        <begin position="144"/>
        <end position="157"/>
    </location>
</feature>
<dbReference type="GO" id="GO:0042393">
    <property type="term" value="F:histone binding"/>
    <property type="evidence" value="ECO:0007669"/>
    <property type="project" value="TreeGrafter"/>
</dbReference>
<dbReference type="InterPro" id="IPR015421">
    <property type="entry name" value="PyrdxlP-dep_Trfase_major"/>
</dbReference>
<feature type="compositionally biased region" description="Basic and acidic residues" evidence="15">
    <location>
        <begin position="1199"/>
        <end position="1208"/>
    </location>
</feature>
<dbReference type="GO" id="GO:0008483">
    <property type="term" value="F:transaminase activity"/>
    <property type="evidence" value="ECO:0007669"/>
    <property type="project" value="UniProtKB-ARBA"/>
</dbReference>
<dbReference type="Gene3D" id="2.40.50.40">
    <property type="match status" value="2"/>
</dbReference>
<dbReference type="InterPro" id="IPR020578">
    <property type="entry name" value="Aminotrans_V_PyrdxlP_BS"/>
</dbReference>
<evidence type="ECO:0000256" key="12">
    <source>
        <dbReference type="ARBA" id="ARBA00023125"/>
    </source>
</evidence>
<dbReference type="CDD" id="cd18659">
    <property type="entry name" value="CD2_tandem"/>
    <property type="match status" value="1"/>
</dbReference>
<evidence type="ECO:0000256" key="8">
    <source>
        <dbReference type="ARBA" id="ARBA00022806"/>
    </source>
</evidence>
<evidence type="ECO:0000259" key="18">
    <source>
        <dbReference type="PROSITE" id="PS51194"/>
    </source>
</evidence>
<feature type="domain" description="Chromo" evidence="16">
    <location>
        <begin position="389"/>
        <end position="477"/>
    </location>
</feature>
<dbReference type="SMART" id="SM00490">
    <property type="entry name" value="HELICc"/>
    <property type="match status" value="1"/>
</dbReference>
<dbReference type="InterPro" id="IPR015422">
    <property type="entry name" value="PyrdxlP-dep_Trfase_small"/>
</dbReference>
<evidence type="ECO:0000256" key="9">
    <source>
        <dbReference type="ARBA" id="ARBA00022840"/>
    </source>
</evidence>
<feature type="compositionally biased region" description="Acidic residues" evidence="15">
    <location>
        <begin position="238"/>
        <end position="263"/>
    </location>
</feature>
<feature type="compositionally biased region" description="Low complexity" evidence="15">
    <location>
        <begin position="349"/>
        <end position="362"/>
    </location>
</feature>
<evidence type="ECO:0000256" key="10">
    <source>
        <dbReference type="ARBA" id="ARBA00022853"/>
    </source>
</evidence>
<dbReference type="PROSITE" id="PS00595">
    <property type="entry name" value="AA_TRANSFER_CLASS_5"/>
    <property type="match status" value="1"/>
</dbReference>
<dbReference type="FunFam" id="3.40.50.300:FF:000130">
    <property type="entry name" value="Chromodomain-helicase-DNA-binding protein 2 isoform 1"/>
    <property type="match status" value="1"/>
</dbReference>
<organism evidence="19">
    <name type="scientific">Populus alba</name>
    <name type="common">White poplar</name>
    <dbReference type="NCBI Taxonomy" id="43335"/>
    <lineage>
        <taxon>Eukaryota</taxon>
        <taxon>Viridiplantae</taxon>
        <taxon>Streptophyta</taxon>
        <taxon>Embryophyta</taxon>
        <taxon>Tracheophyta</taxon>
        <taxon>Spermatophyta</taxon>
        <taxon>Magnoliopsida</taxon>
        <taxon>eudicotyledons</taxon>
        <taxon>Gunneridae</taxon>
        <taxon>Pentapetalae</taxon>
        <taxon>rosids</taxon>
        <taxon>fabids</taxon>
        <taxon>Malpighiales</taxon>
        <taxon>Salicaceae</taxon>
        <taxon>Saliceae</taxon>
        <taxon>Populus</taxon>
    </lineage>
</organism>
<evidence type="ECO:0000256" key="11">
    <source>
        <dbReference type="ARBA" id="ARBA00022898"/>
    </source>
</evidence>
<dbReference type="PANTHER" id="PTHR45623:SF14">
    <property type="entry name" value="CHROMODOMAIN-HELICASE-DNA-BINDING PROTEIN 1"/>
    <property type="match status" value="1"/>
</dbReference>
<comment type="similarity">
    <text evidence="4">Belongs to the class-V pyridoxal-phosphate-dependent aminotransferase family.</text>
</comment>
<keyword evidence="9" id="KW-0067">ATP-binding</keyword>
<comment type="cofactor">
    <cofactor evidence="1 14">
        <name>pyridoxal 5'-phosphate</name>
        <dbReference type="ChEBI" id="CHEBI:597326"/>
    </cofactor>
</comment>
<dbReference type="InterPro" id="IPR049730">
    <property type="entry name" value="SNF2/RAD54-like_C"/>
</dbReference>
<comment type="similarity">
    <text evidence="3">Belongs to the SNF2/RAD54 helicase family.</text>
</comment>
<name>A0A4U5P5S1_POPAL</name>
<feature type="compositionally biased region" description="Acidic residues" evidence="15">
    <location>
        <begin position="304"/>
        <end position="315"/>
    </location>
</feature>
<feature type="compositionally biased region" description="Basic and acidic residues" evidence="15">
    <location>
        <begin position="316"/>
        <end position="330"/>
    </location>
</feature>
<dbReference type="Pfam" id="PF00266">
    <property type="entry name" value="Aminotran_5"/>
    <property type="match status" value="1"/>
</dbReference>
<dbReference type="SMART" id="SM00487">
    <property type="entry name" value="DEXDc"/>
    <property type="match status" value="1"/>
</dbReference>
<dbReference type="InterPro" id="IPR015424">
    <property type="entry name" value="PyrdxlP-dep_Trfase"/>
</dbReference>
<dbReference type="InterPro" id="IPR056302">
    <property type="entry name" value="CHD1-2/Hrp3_HTH"/>
</dbReference>
<feature type="region of interest" description="Disordered" evidence="15">
    <location>
        <begin position="1172"/>
        <end position="1216"/>
    </location>
</feature>
<dbReference type="Pfam" id="PF00176">
    <property type="entry name" value="SNF2-rel_dom"/>
    <property type="match status" value="1"/>
</dbReference>
<proteinExistence type="inferred from homology"/>
<dbReference type="GO" id="GO:0000785">
    <property type="term" value="C:chromatin"/>
    <property type="evidence" value="ECO:0007669"/>
    <property type="project" value="TreeGrafter"/>
</dbReference>
<protein>
    <submittedName>
        <fullName evidence="19">Protein CHROMATIN REMODELING 5-like isoform X2</fullName>
    </submittedName>
</protein>
<dbReference type="InterPro" id="IPR000330">
    <property type="entry name" value="SNF2_N"/>
</dbReference>
<dbReference type="GO" id="GO:0005634">
    <property type="term" value="C:nucleus"/>
    <property type="evidence" value="ECO:0007669"/>
    <property type="project" value="UniProtKB-SubCell"/>
</dbReference>
<dbReference type="Pfam" id="PF00271">
    <property type="entry name" value="Helicase_C"/>
    <property type="match status" value="1"/>
</dbReference>
<feature type="region of interest" description="Disordered" evidence="15">
    <location>
        <begin position="16"/>
        <end position="44"/>
    </location>
</feature>
<dbReference type="Pfam" id="PF00385">
    <property type="entry name" value="Chromo"/>
    <property type="match status" value="1"/>
</dbReference>
<feature type="region of interest" description="Disordered" evidence="15">
    <location>
        <begin position="1603"/>
        <end position="1637"/>
    </location>
</feature>
<dbReference type="InterPro" id="IPR023780">
    <property type="entry name" value="Chromo_domain"/>
</dbReference>
<keyword evidence="11" id="KW-0663">Pyridoxal phosphate</keyword>
<evidence type="ECO:0000256" key="15">
    <source>
        <dbReference type="SAM" id="MobiDB-lite"/>
    </source>
</evidence>
<dbReference type="Pfam" id="PF13907">
    <property type="entry name" value="CHD1-like_C"/>
    <property type="match status" value="1"/>
</dbReference>
<dbReference type="PROSITE" id="PS51192">
    <property type="entry name" value="HELICASE_ATP_BIND_1"/>
    <property type="match status" value="1"/>
</dbReference>
<dbReference type="PROSITE" id="PS51194">
    <property type="entry name" value="HELICASE_CTER"/>
    <property type="match status" value="1"/>
</dbReference>
<dbReference type="Gene3D" id="1.10.10.60">
    <property type="entry name" value="Homeodomain-like"/>
    <property type="match status" value="1"/>
</dbReference>
<evidence type="ECO:0000256" key="5">
    <source>
        <dbReference type="ARBA" id="ARBA00022737"/>
    </source>
</evidence>
<dbReference type="InterPro" id="IPR038718">
    <property type="entry name" value="SNF2-like_sf"/>
</dbReference>
<dbReference type="InterPro" id="IPR014001">
    <property type="entry name" value="Helicase_ATP-bd"/>
</dbReference>
<keyword evidence="13" id="KW-0539">Nucleus</keyword>
<dbReference type="SMART" id="SM00298">
    <property type="entry name" value="CHROMO"/>
    <property type="match status" value="2"/>
</dbReference>
<dbReference type="SMART" id="SM01176">
    <property type="entry name" value="DUF4208"/>
    <property type="match status" value="1"/>
</dbReference>
<feature type="domain" description="Helicase C-terminal" evidence="18">
    <location>
        <begin position="914"/>
        <end position="1065"/>
    </location>
</feature>
<accession>A0A4U5P5S1</accession>
<evidence type="ECO:0000256" key="1">
    <source>
        <dbReference type="ARBA" id="ARBA00001933"/>
    </source>
</evidence>
<dbReference type="GO" id="GO:0016887">
    <property type="term" value="F:ATP hydrolysis activity"/>
    <property type="evidence" value="ECO:0007669"/>
    <property type="project" value="TreeGrafter"/>
</dbReference>
<dbReference type="InterPro" id="IPR027417">
    <property type="entry name" value="P-loop_NTPase"/>
</dbReference>
<dbReference type="Gene3D" id="3.40.640.10">
    <property type="entry name" value="Type I PLP-dependent aspartate aminotransferase-like (Major domain)"/>
    <property type="match status" value="1"/>
</dbReference>
<evidence type="ECO:0000256" key="3">
    <source>
        <dbReference type="ARBA" id="ARBA00007025"/>
    </source>
</evidence>
<feature type="compositionally biased region" description="Acidic residues" evidence="15">
    <location>
        <begin position="213"/>
        <end position="222"/>
    </location>
</feature>
<dbReference type="CDD" id="cd18793">
    <property type="entry name" value="SF2_C_SNF"/>
    <property type="match status" value="1"/>
</dbReference>
<reference evidence="19" key="1">
    <citation type="submission" date="2018-10" db="EMBL/GenBank/DDBJ databases">
        <title>Population genomic analysis revealed the cold adaptation of white poplar.</title>
        <authorList>
            <person name="Liu Y.-J."/>
        </authorList>
    </citation>
    <scope>NUCLEOTIDE SEQUENCE [LARGE SCALE GENOMIC DNA]</scope>
    <source>
        <strain evidence="19">PAL-ZL1</strain>
    </source>
</reference>
<dbReference type="SUPFAM" id="SSF53383">
    <property type="entry name" value="PLP-dependent transferases"/>
    <property type="match status" value="1"/>
</dbReference>
<dbReference type="SUPFAM" id="SSF52540">
    <property type="entry name" value="P-loop containing nucleoside triphosphate hydrolases"/>
    <property type="match status" value="2"/>
</dbReference>
<dbReference type="FunFam" id="3.40.50.10810:FF:000005">
    <property type="entry name" value="Photoperiod-independent early flowering 1"/>
    <property type="match status" value="1"/>
</dbReference>
<dbReference type="FunFam" id="3.90.1150.10:FF:000031">
    <property type="entry name" value="Serine--glyoxylate aminotransferase"/>
    <property type="match status" value="1"/>
</dbReference>
<feature type="region of interest" description="Disordered" evidence="15">
    <location>
        <begin position="73"/>
        <end position="393"/>
    </location>
</feature>